<dbReference type="Gene3D" id="6.10.110.10">
    <property type="match status" value="1"/>
</dbReference>
<dbReference type="Proteomes" id="UP000215453">
    <property type="component" value="Chromosome 4"/>
</dbReference>
<dbReference type="PANTHER" id="PTHR16932:SF18">
    <property type="entry name" value="INTERFERON, ALPHA-INDUCIBLE PROTEIN 27-LIKE 2"/>
    <property type="match status" value="1"/>
</dbReference>
<proteinExistence type="inferred from homology"/>
<evidence type="ECO:0000256" key="2">
    <source>
        <dbReference type="ARBA" id="ARBA00007262"/>
    </source>
</evidence>
<sequence length="277" mass="28961">MDQWWNNVSAWSENTAKDAAEGFNSFSHGVEDTAHNAAGGFDTFSQGVEETAHNAAGGFDTFSKGVEETAHHASDEVVSFSQHFPENVNSWINQAAMSIQKAVEAGDSSELGRWLKKASKAIGFDDLLAQLAVVKLENLPNDILNYIRENPGQVAFFVLGAVVLIAPVLVWGPAFAAMGWSAKGIQAGSFAARWQSVMAGHVVKKGVFATMTSASMGGYGMAAANGAVRTGAALAMVSQGHPSSESKGQSQNSGPDSEATSDIEDGSDATLESGEDA</sequence>
<reference evidence="8 9" key="1">
    <citation type="submission" date="2016-10" db="EMBL/GenBank/DDBJ databases">
        <authorList>
            <person name="Varghese N."/>
        </authorList>
    </citation>
    <scope>NUCLEOTIDE SEQUENCE [LARGE SCALE GENOMIC DNA]</scope>
</reference>
<accession>A0A1Y6LHE5</accession>
<keyword evidence="4 7" id="KW-1133">Transmembrane helix</keyword>
<feature type="compositionally biased region" description="Acidic residues" evidence="6">
    <location>
        <begin position="259"/>
        <end position="277"/>
    </location>
</feature>
<evidence type="ECO:0000313" key="9">
    <source>
        <dbReference type="Proteomes" id="UP000215453"/>
    </source>
</evidence>
<organism evidence="8 9">
    <name type="scientific">Zymoseptoria tritici ST99CH_1A5</name>
    <dbReference type="NCBI Taxonomy" id="1276529"/>
    <lineage>
        <taxon>Eukaryota</taxon>
        <taxon>Fungi</taxon>
        <taxon>Dikarya</taxon>
        <taxon>Ascomycota</taxon>
        <taxon>Pezizomycotina</taxon>
        <taxon>Dothideomycetes</taxon>
        <taxon>Dothideomycetidae</taxon>
        <taxon>Mycosphaerellales</taxon>
        <taxon>Mycosphaerellaceae</taxon>
        <taxon>Zymoseptoria</taxon>
    </lineage>
</organism>
<evidence type="ECO:0000256" key="7">
    <source>
        <dbReference type="SAM" id="Phobius"/>
    </source>
</evidence>
<keyword evidence="5 7" id="KW-0472">Membrane</keyword>
<protein>
    <submittedName>
        <fullName evidence="8">Uncharacterized protein</fullName>
    </submittedName>
</protein>
<evidence type="ECO:0000256" key="1">
    <source>
        <dbReference type="ARBA" id="ARBA00004141"/>
    </source>
</evidence>
<gene>
    <name evidence="8" type="ORF">ZT1A5_G5264</name>
</gene>
<keyword evidence="3 7" id="KW-0812">Transmembrane</keyword>
<evidence type="ECO:0000256" key="4">
    <source>
        <dbReference type="ARBA" id="ARBA00022989"/>
    </source>
</evidence>
<evidence type="ECO:0000256" key="5">
    <source>
        <dbReference type="ARBA" id="ARBA00023136"/>
    </source>
</evidence>
<dbReference type="AlphaFoldDB" id="A0A1Y6LHE5"/>
<dbReference type="InterPro" id="IPR009311">
    <property type="entry name" value="IFI6/IFI27-like"/>
</dbReference>
<dbReference type="GO" id="GO:0016020">
    <property type="term" value="C:membrane"/>
    <property type="evidence" value="ECO:0007669"/>
    <property type="project" value="UniProtKB-SubCell"/>
</dbReference>
<evidence type="ECO:0000313" key="8">
    <source>
        <dbReference type="EMBL" id="SMY23824.1"/>
    </source>
</evidence>
<dbReference type="EMBL" id="LT882679">
    <property type="protein sequence ID" value="SMY23824.1"/>
    <property type="molecule type" value="Genomic_DNA"/>
</dbReference>
<evidence type="ECO:0000256" key="3">
    <source>
        <dbReference type="ARBA" id="ARBA00022692"/>
    </source>
</evidence>
<feature type="compositionally biased region" description="Polar residues" evidence="6">
    <location>
        <begin position="240"/>
        <end position="258"/>
    </location>
</feature>
<feature type="transmembrane region" description="Helical" evidence="7">
    <location>
        <begin position="154"/>
        <end position="176"/>
    </location>
</feature>
<feature type="region of interest" description="Disordered" evidence="6">
    <location>
        <begin position="237"/>
        <end position="277"/>
    </location>
</feature>
<dbReference type="PANTHER" id="PTHR16932">
    <property type="entry name" value="INTERFERON ALPHA-INDUCIBLE PROTEIN 27"/>
    <property type="match status" value="1"/>
</dbReference>
<comment type="subcellular location">
    <subcellularLocation>
        <location evidence="1">Membrane</location>
        <topology evidence="1">Multi-pass membrane protein</topology>
    </subcellularLocation>
</comment>
<dbReference type="InterPro" id="IPR038213">
    <property type="entry name" value="IFI6/IFI27-like_sf"/>
</dbReference>
<comment type="similarity">
    <text evidence="2">Belongs to the IFI6/IFI27 family.</text>
</comment>
<evidence type="ECO:0000256" key="6">
    <source>
        <dbReference type="SAM" id="MobiDB-lite"/>
    </source>
</evidence>
<name>A0A1Y6LHE5_ZYMTR</name>